<comment type="caution">
    <text evidence="1">The sequence shown here is derived from an EMBL/GenBank/DDBJ whole genome shotgun (WGS) entry which is preliminary data.</text>
</comment>
<accession>A0ABT7HKH0</accession>
<gene>
    <name evidence="1" type="ORF">QQA45_05960</name>
</gene>
<sequence>MEELIKKNKYIFKNLNEYEIINISGVEARREYSKPDDIKRKIKECEEKKSKNININGK</sequence>
<evidence type="ECO:0000313" key="2">
    <source>
        <dbReference type="Proteomes" id="UP001225134"/>
    </source>
</evidence>
<dbReference type="RefSeq" id="WP_285153256.1">
    <property type="nucleotide sequence ID" value="NZ_JASSPP010000010.1"/>
</dbReference>
<name>A0ABT7HKH0_9FUSO</name>
<reference evidence="1 2" key="1">
    <citation type="submission" date="2023-06" db="EMBL/GenBank/DDBJ databases">
        <title>Antibody response to the Sneathia vaginalis cytopathogenic toxin A during pregnancy.</title>
        <authorList>
            <person name="Mccoy Z.T."/>
            <person name="Serrano M.G."/>
            <person name="Spaine K."/>
            <person name="Edwards D.J."/>
            <person name="Buck G.A."/>
            <person name="Jefferson K."/>
        </authorList>
    </citation>
    <scope>NUCLEOTIDE SEQUENCE [LARGE SCALE GENOMIC DNA]</scope>
    <source>
        <strain evidence="1 2">CCUG 42621</strain>
    </source>
</reference>
<organism evidence="1 2">
    <name type="scientific">Sneathia sanguinegens</name>
    <dbReference type="NCBI Taxonomy" id="40543"/>
    <lineage>
        <taxon>Bacteria</taxon>
        <taxon>Fusobacteriati</taxon>
        <taxon>Fusobacteriota</taxon>
        <taxon>Fusobacteriia</taxon>
        <taxon>Fusobacteriales</taxon>
        <taxon>Leptotrichiaceae</taxon>
        <taxon>Sneathia</taxon>
    </lineage>
</organism>
<proteinExistence type="predicted"/>
<evidence type="ECO:0000313" key="1">
    <source>
        <dbReference type="EMBL" id="MDK9581038.1"/>
    </source>
</evidence>
<dbReference type="EMBL" id="JASSPP010000010">
    <property type="protein sequence ID" value="MDK9581038.1"/>
    <property type="molecule type" value="Genomic_DNA"/>
</dbReference>
<dbReference type="Proteomes" id="UP001225134">
    <property type="component" value="Unassembled WGS sequence"/>
</dbReference>
<protein>
    <submittedName>
        <fullName evidence="1">Uncharacterized protein</fullName>
    </submittedName>
</protein>
<keyword evidence="2" id="KW-1185">Reference proteome</keyword>